<dbReference type="PANTHER" id="PTHR43161:SF9">
    <property type="entry name" value="SORBITOL DEHYDROGENASE"/>
    <property type="match status" value="1"/>
</dbReference>
<dbReference type="PANTHER" id="PTHR43161">
    <property type="entry name" value="SORBITOL DEHYDROGENASE"/>
    <property type="match status" value="1"/>
</dbReference>
<evidence type="ECO:0000256" key="5">
    <source>
        <dbReference type="ARBA" id="ARBA00023002"/>
    </source>
</evidence>
<comment type="similarity">
    <text evidence="2">Belongs to the zinc-containing alcohol dehydrogenase family.</text>
</comment>
<dbReference type="EMBL" id="GAKP01015465">
    <property type="protein sequence ID" value="JAC43487.1"/>
    <property type="molecule type" value="Transcribed_RNA"/>
</dbReference>
<keyword evidence="5" id="KW-0560">Oxidoreductase</keyword>
<evidence type="ECO:0000256" key="4">
    <source>
        <dbReference type="ARBA" id="ARBA00022833"/>
    </source>
</evidence>
<gene>
    <name evidence="6" type="primary">DHSO</name>
</gene>
<accession>A0A034VMY4</accession>
<keyword evidence="3" id="KW-0479">Metal-binding</keyword>
<evidence type="ECO:0000313" key="6">
    <source>
        <dbReference type="EMBL" id="JAC43487.1"/>
    </source>
</evidence>
<evidence type="ECO:0000256" key="3">
    <source>
        <dbReference type="ARBA" id="ARBA00022723"/>
    </source>
</evidence>
<sequence>MEKITYPQCCMPSKICDWNKHLYLKHFQDCTRSGGICTVTGMGAADIKFPLMEALTREVDLKGVFRYCNDYQSALELVATKNTGVKKLVTHHFDIEDTIEAFDTSRHRKGNAIKVLIHVQKRDKNNKKPFDK</sequence>
<evidence type="ECO:0000256" key="2">
    <source>
        <dbReference type="ARBA" id="ARBA00008072"/>
    </source>
</evidence>
<dbReference type="GO" id="GO:0006062">
    <property type="term" value="P:sorbitol catabolic process"/>
    <property type="evidence" value="ECO:0007669"/>
    <property type="project" value="TreeGrafter"/>
</dbReference>
<comment type="cofactor">
    <cofactor evidence="1">
        <name>Zn(2+)</name>
        <dbReference type="ChEBI" id="CHEBI:29105"/>
    </cofactor>
</comment>
<evidence type="ECO:0000256" key="1">
    <source>
        <dbReference type="ARBA" id="ARBA00001947"/>
    </source>
</evidence>
<name>A0A034VMY4_BACDO</name>
<dbReference type="Gene3D" id="3.90.180.10">
    <property type="entry name" value="Medium-chain alcohol dehydrogenases, catalytic domain"/>
    <property type="match status" value="1"/>
</dbReference>
<proteinExistence type="inferred from homology"/>
<dbReference type="EMBL" id="GAKP01015469">
    <property type="protein sequence ID" value="JAC43483.1"/>
    <property type="molecule type" value="Transcribed_RNA"/>
</dbReference>
<dbReference type="AlphaFoldDB" id="A0A034VMY4"/>
<dbReference type="GO" id="GO:0003939">
    <property type="term" value="F:L-iditol 2-dehydrogenase (NAD+) activity"/>
    <property type="evidence" value="ECO:0007669"/>
    <property type="project" value="TreeGrafter"/>
</dbReference>
<reference evidence="6" key="1">
    <citation type="journal article" date="2014" name="BMC Genomics">
        <title>Characterizing the developmental transcriptome of the oriental fruit fly, Bactrocera dorsalis (Diptera: Tephritidae) through comparative genomic analysis with Drosophila melanogaster utilizing modENCODE datasets.</title>
        <authorList>
            <person name="Geib S.M."/>
            <person name="Calla B."/>
            <person name="Hall B."/>
            <person name="Hou S."/>
            <person name="Manoukis N.C."/>
        </authorList>
    </citation>
    <scope>NUCLEOTIDE SEQUENCE</scope>
    <source>
        <strain evidence="6">Punador</strain>
    </source>
</reference>
<dbReference type="GO" id="GO:0046872">
    <property type="term" value="F:metal ion binding"/>
    <property type="evidence" value="ECO:0007669"/>
    <property type="project" value="UniProtKB-KW"/>
</dbReference>
<organism evidence="6">
    <name type="scientific">Bactrocera dorsalis</name>
    <name type="common">Oriental fruit fly</name>
    <name type="synonym">Dacus dorsalis</name>
    <dbReference type="NCBI Taxonomy" id="27457"/>
    <lineage>
        <taxon>Eukaryota</taxon>
        <taxon>Metazoa</taxon>
        <taxon>Ecdysozoa</taxon>
        <taxon>Arthropoda</taxon>
        <taxon>Hexapoda</taxon>
        <taxon>Insecta</taxon>
        <taxon>Pterygota</taxon>
        <taxon>Neoptera</taxon>
        <taxon>Endopterygota</taxon>
        <taxon>Diptera</taxon>
        <taxon>Brachycera</taxon>
        <taxon>Muscomorpha</taxon>
        <taxon>Tephritoidea</taxon>
        <taxon>Tephritidae</taxon>
        <taxon>Bactrocera</taxon>
        <taxon>Bactrocera</taxon>
    </lineage>
</organism>
<dbReference type="Gene3D" id="3.40.50.720">
    <property type="entry name" value="NAD(P)-binding Rossmann-like Domain"/>
    <property type="match status" value="1"/>
</dbReference>
<protein>
    <submittedName>
        <fullName evidence="6">Sorbitol dehydrogenase</fullName>
    </submittedName>
</protein>
<keyword evidence="4" id="KW-0862">Zinc</keyword>
<dbReference type="OrthoDB" id="1879366at2759"/>